<evidence type="ECO:0000256" key="1">
    <source>
        <dbReference type="ARBA" id="ARBA00004515"/>
    </source>
</evidence>
<dbReference type="AlphaFoldDB" id="A0A6C1TV66"/>
<feature type="domain" description="ABC transporter" evidence="11">
    <location>
        <begin position="2"/>
        <end position="233"/>
    </location>
</feature>
<evidence type="ECO:0000256" key="8">
    <source>
        <dbReference type="ARBA" id="ARBA00072105"/>
    </source>
</evidence>
<dbReference type="PANTHER" id="PTHR42781:SF4">
    <property type="entry name" value="SPERMIDINE_PUTRESCINE IMPORT ATP-BINDING PROTEIN POTA"/>
    <property type="match status" value="1"/>
</dbReference>
<dbReference type="FunFam" id="3.40.50.300:FF:000042">
    <property type="entry name" value="Maltose/maltodextrin ABC transporter, ATP-binding protein"/>
    <property type="match status" value="1"/>
</dbReference>
<evidence type="ECO:0000256" key="5">
    <source>
        <dbReference type="ARBA" id="ARBA00050305"/>
    </source>
</evidence>
<organism evidence="12 13">
    <name type="scientific">Corynebacterium sanguinis</name>
    <dbReference type="NCBI Taxonomy" id="2594913"/>
    <lineage>
        <taxon>Bacteria</taxon>
        <taxon>Bacillati</taxon>
        <taxon>Actinomycetota</taxon>
        <taxon>Actinomycetes</taxon>
        <taxon>Mycobacteriales</taxon>
        <taxon>Corynebacteriaceae</taxon>
        <taxon>Corynebacterium</taxon>
    </lineage>
</organism>
<dbReference type="Pfam" id="PF00005">
    <property type="entry name" value="ABC_tran"/>
    <property type="match status" value="1"/>
</dbReference>
<dbReference type="Pfam" id="PF08402">
    <property type="entry name" value="TOBE_2"/>
    <property type="match status" value="1"/>
</dbReference>
<evidence type="ECO:0000313" key="12">
    <source>
        <dbReference type="EMBL" id="TVS26419.1"/>
    </source>
</evidence>
<dbReference type="Proteomes" id="UP000336646">
    <property type="component" value="Unassembled WGS sequence"/>
</dbReference>
<sequence>MITFEHVKVVYDDFVALPDFDLHINEGEFFTFLGPSGCGKSTALRALSGFVAPSQGKIIVGGRDVTFAHSSKRGIGMVFQNYALFPSMNVKDNIKFGLETAKVPKAEIETRVAEAASQVDLLEDQLGKEISELSGGQQQRVAIARALVMKPTILLLDEPLSNLDARLRRQLRGQLKQLQEEVGITTVYVTHDQEEALSLSDRIAVLNQGQIEQVGSPQELYDESETEFVCTFLGETNRISDAQVHELNQQGAGFNPEHNHYVRLERLRFSNDSAAPDGAPVLPATVTARHYFGDHSVYDLDCLGSPLKITAADVPHAPTKGEQIFLSADPKWIRSYDKSGRRVASNARTNHE</sequence>
<dbReference type="InterPro" id="IPR017871">
    <property type="entry name" value="ABC_transporter-like_CS"/>
</dbReference>
<comment type="caution">
    <text evidence="12">The sequence shown here is derived from an EMBL/GenBank/DDBJ whole genome shotgun (WGS) entry which is preliminary data.</text>
</comment>
<keyword evidence="4 12" id="KW-0067">ATP-binding</keyword>
<dbReference type="OrthoDB" id="9802264at2"/>
<name>A0A6C1TV66_9CORY</name>
<dbReference type="PANTHER" id="PTHR42781">
    <property type="entry name" value="SPERMIDINE/PUTRESCINE IMPORT ATP-BINDING PROTEIN POTA"/>
    <property type="match status" value="1"/>
</dbReference>
<dbReference type="PROSITE" id="PS00211">
    <property type="entry name" value="ABC_TRANSPORTER_1"/>
    <property type="match status" value="1"/>
</dbReference>
<keyword evidence="3" id="KW-0547">Nucleotide-binding</keyword>
<evidence type="ECO:0000256" key="7">
    <source>
        <dbReference type="ARBA" id="ARBA00063658"/>
    </source>
</evidence>
<dbReference type="InterPro" id="IPR003593">
    <property type="entry name" value="AAA+_ATPase"/>
</dbReference>
<dbReference type="RefSeq" id="WP_144773754.1">
    <property type="nucleotide sequence ID" value="NZ_RXIR01000030.1"/>
</dbReference>
<evidence type="ECO:0000256" key="10">
    <source>
        <dbReference type="ARBA" id="ARBA00082626"/>
    </source>
</evidence>
<gene>
    <name evidence="12" type="ORF">EKI59_10595</name>
</gene>
<dbReference type="SUPFAM" id="SSF52540">
    <property type="entry name" value="P-loop containing nucleoside triphosphate hydrolases"/>
    <property type="match status" value="1"/>
</dbReference>
<protein>
    <recommendedName>
        <fullName evidence="8">Trehalose import ATP-binding protein SugC</fullName>
    </recommendedName>
    <alternativeName>
        <fullName evidence="10">Nucleotide-binding domain of SugABC transporter</fullName>
    </alternativeName>
    <alternativeName>
        <fullName evidence="9">SugABC transporter ATPase SugC</fullName>
    </alternativeName>
</protein>
<dbReference type="GO" id="GO:0005524">
    <property type="term" value="F:ATP binding"/>
    <property type="evidence" value="ECO:0007669"/>
    <property type="project" value="UniProtKB-KW"/>
</dbReference>
<keyword evidence="2" id="KW-0813">Transport</keyword>
<comment type="catalytic activity">
    <reaction evidence="5">
        <text>alpha,alpha-trehalose(out) + ATP + H2O = alpha,alpha-trehalose(in) + ADP + phosphate + H(+)</text>
        <dbReference type="Rhea" id="RHEA:75203"/>
        <dbReference type="ChEBI" id="CHEBI:15377"/>
        <dbReference type="ChEBI" id="CHEBI:15378"/>
        <dbReference type="ChEBI" id="CHEBI:16551"/>
        <dbReference type="ChEBI" id="CHEBI:30616"/>
        <dbReference type="ChEBI" id="CHEBI:43474"/>
        <dbReference type="ChEBI" id="CHEBI:456216"/>
    </reaction>
</comment>
<dbReference type="EMBL" id="RXIR01000030">
    <property type="protein sequence ID" value="TVS26419.1"/>
    <property type="molecule type" value="Genomic_DNA"/>
</dbReference>
<dbReference type="SMART" id="SM00382">
    <property type="entry name" value="AAA"/>
    <property type="match status" value="1"/>
</dbReference>
<proteinExistence type="predicted"/>
<dbReference type="PROSITE" id="PS50893">
    <property type="entry name" value="ABC_TRANSPORTER_2"/>
    <property type="match status" value="1"/>
</dbReference>
<evidence type="ECO:0000256" key="9">
    <source>
        <dbReference type="ARBA" id="ARBA00080647"/>
    </source>
</evidence>
<reference evidence="12 13" key="1">
    <citation type="submission" date="2018-12" db="EMBL/GenBank/DDBJ databases">
        <title>Corynebacterium sanguinis sp. nov., a clinically-associated and environmental corynebacterium.</title>
        <authorList>
            <person name="Gonzales-Siles L."/>
            <person name="Jaen-Luchoro D."/>
            <person name="Cardew S."/>
            <person name="Inganas E."/>
            <person name="Ohlen M."/>
            <person name="Jensie-Markopolous S."/>
            <person name="Pinyeiro-Iglesias B."/>
            <person name="Molin K."/>
            <person name="Skovbjerg S."/>
            <person name="Svensson-Stadler L."/>
            <person name="Funke G."/>
            <person name="Moore E.R.B."/>
        </authorList>
    </citation>
    <scope>NUCLEOTIDE SEQUENCE [LARGE SCALE GENOMIC DNA]</scope>
    <source>
        <strain evidence="12 13">58734</strain>
    </source>
</reference>
<dbReference type="GO" id="GO:0043190">
    <property type="term" value="C:ATP-binding cassette (ABC) transporter complex"/>
    <property type="evidence" value="ECO:0007669"/>
    <property type="project" value="InterPro"/>
</dbReference>
<evidence type="ECO:0000256" key="6">
    <source>
        <dbReference type="ARBA" id="ARBA00056091"/>
    </source>
</evidence>
<evidence type="ECO:0000256" key="4">
    <source>
        <dbReference type="ARBA" id="ARBA00022840"/>
    </source>
</evidence>
<evidence type="ECO:0000313" key="13">
    <source>
        <dbReference type="Proteomes" id="UP000336646"/>
    </source>
</evidence>
<dbReference type="InterPro" id="IPR050093">
    <property type="entry name" value="ABC_SmlMolc_Importer"/>
</dbReference>
<evidence type="ECO:0000256" key="3">
    <source>
        <dbReference type="ARBA" id="ARBA00022741"/>
    </source>
</evidence>
<evidence type="ECO:0000256" key="2">
    <source>
        <dbReference type="ARBA" id="ARBA00022448"/>
    </source>
</evidence>
<dbReference type="InterPro" id="IPR008995">
    <property type="entry name" value="Mo/tungstate-bd_C_term_dom"/>
</dbReference>
<comment type="subcellular location">
    <subcellularLocation>
        <location evidence="1">Cell inner membrane</location>
        <topology evidence="1">Peripheral membrane protein</topology>
        <orientation evidence="1">Cytoplasmic side</orientation>
    </subcellularLocation>
</comment>
<dbReference type="InterPro" id="IPR027417">
    <property type="entry name" value="P-loop_NTPase"/>
</dbReference>
<dbReference type="InterPro" id="IPR003439">
    <property type="entry name" value="ABC_transporter-like_ATP-bd"/>
</dbReference>
<dbReference type="Gene3D" id="3.40.50.300">
    <property type="entry name" value="P-loop containing nucleotide triphosphate hydrolases"/>
    <property type="match status" value="1"/>
</dbReference>
<dbReference type="GO" id="GO:0140359">
    <property type="term" value="F:ABC-type transporter activity"/>
    <property type="evidence" value="ECO:0007669"/>
    <property type="project" value="UniProtKB-ARBA"/>
</dbReference>
<dbReference type="GO" id="GO:0016887">
    <property type="term" value="F:ATP hydrolysis activity"/>
    <property type="evidence" value="ECO:0007669"/>
    <property type="project" value="InterPro"/>
</dbReference>
<dbReference type="SUPFAM" id="SSF50331">
    <property type="entry name" value="MOP-like"/>
    <property type="match status" value="1"/>
</dbReference>
<evidence type="ECO:0000259" key="11">
    <source>
        <dbReference type="PROSITE" id="PS50893"/>
    </source>
</evidence>
<accession>A0A6C1TV66</accession>
<comment type="function">
    <text evidence="6">Part of the ABC transporter complex LpqY-SugA-SugB-SugC, which is highly specific for uptake of trehalose. Involved in the recycling of extracellular trehalose released from trehalose-containing molecules synthesized by M.tuberculosis. Trehalose uptake is essential for virulence. Responsible for energy coupling to the transport system.</text>
</comment>
<comment type="subunit">
    <text evidence="7">Monomer. Homodimerizes in the presence of ATP. The complex is composed of two ATP-binding proteins (SugC), two transmembrane proteins (SugA and SugB) and a solute-binding protein (LpqY).</text>
</comment>
<dbReference type="InterPro" id="IPR013611">
    <property type="entry name" value="Transp-assoc_OB_typ2"/>
</dbReference>